<dbReference type="EMBL" id="JBHUMR010000008">
    <property type="protein sequence ID" value="MFD2616622.1"/>
    <property type="molecule type" value="Genomic_DNA"/>
</dbReference>
<name>A0ABW5PP24_9BACI</name>
<comment type="caution">
    <text evidence="5">The sequence shown here is derived from an EMBL/GenBank/DDBJ whole genome shotgun (WGS) entry which is preliminary data.</text>
</comment>
<dbReference type="SMART" id="SM00829">
    <property type="entry name" value="PKS_ER"/>
    <property type="match status" value="1"/>
</dbReference>
<evidence type="ECO:0000256" key="3">
    <source>
        <dbReference type="ARBA" id="ARBA00023002"/>
    </source>
</evidence>
<dbReference type="InterPro" id="IPR011032">
    <property type="entry name" value="GroES-like_sf"/>
</dbReference>
<evidence type="ECO:0000313" key="5">
    <source>
        <dbReference type="EMBL" id="MFD2616622.1"/>
    </source>
</evidence>
<accession>A0ABW5PP24</accession>
<dbReference type="Pfam" id="PF00107">
    <property type="entry name" value="ADH_zinc_N"/>
    <property type="match status" value="1"/>
</dbReference>
<dbReference type="PANTHER" id="PTHR43401">
    <property type="entry name" value="L-THREONINE 3-DEHYDROGENASE"/>
    <property type="match status" value="1"/>
</dbReference>
<reference evidence="6" key="1">
    <citation type="journal article" date="2019" name="Int. J. Syst. Evol. Microbiol.">
        <title>The Global Catalogue of Microorganisms (GCM) 10K type strain sequencing project: providing services to taxonomists for standard genome sequencing and annotation.</title>
        <authorList>
            <consortium name="The Broad Institute Genomics Platform"/>
            <consortium name="The Broad Institute Genome Sequencing Center for Infectious Disease"/>
            <person name="Wu L."/>
            <person name="Ma J."/>
        </authorList>
    </citation>
    <scope>NUCLEOTIDE SEQUENCE [LARGE SCALE GENOMIC DNA]</scope>
    <source>
        <strain evidence="6">TISTR 2241</strain>
    </source>
</reference>
<evidence type="ECO:0000259" key="4">
    <source>
        <dbReference type="SMART" id="SM00829"/>
    </source>
</evidence>
<dbReference type="SUPFAM" id="SSF50129">
    <property type="entry name" value="GroES-like"/>
    <property type="match status" value="1"/>
</dbReference>
<protein>
    <submittedName>
        <fullName evidence="5">Zinc-binding dehydrogenase</fullName>
    </submittedName>
</protein>
<dbReference type="SUPFAM" id="SSF51735">
    <property type="entry name" value="NAD(P)-binding Rossmann-fold domains"/>
    <property type="match status" value="1"/>
</dbReference>
<evidence type="ECO:0000313" key="6">
    <source>
        <dbReference type="Proteomes" id="UP001597458"/>
    </source>
</evidence>
<dbReference type="InterPro" id="IPR013154">
    <property type="entry name" value="ADH-like_N"/>
</dbReference>
<dbReference type="Proteomes" id="UP001597458">
    <property type="component" value="Unassembled WGS sequence"/>
</dbReference>
<dbReference type="InterPro" id="IPR013149">
    <property type="entry name" value="ADH-like_C"/>
</dbReference>
<keyword evidence="6" id="KW-1185">Reference proteome</keyword>
<keyword evidence="1" id="KW-0479">Metal-binding</keyword>
<evidence type="ECO:0000256" key="1">
    <source>
        <dbReference type="ARBA" id="ARBA00022723"/>
    </source>
</evidence>
<dbReference type="Gene3D" id="3.90.180.10">
    <property type="entry name" value="Medium-chain alcohol dehydrogenases, catalytic domain"/>
    <property type="match status" value="1"/>
</dbReference>
<organism evidence="5 6">
    <name type="scientific">Terrilactibacillus laevilacticus</name>
    <dbReference type="NCBI Taxonomy" id="1380157"/>
    <lineage>
        <taxon>Bacteria</taxon>
        <taxon>Bacillati</taxon>
        <taxon>Bacillota</taxon>
        <taxon>Bacilli</taxon>
        <taxon>Bacillales</taxon>
        <taxon>Bacillaceae</taxon>
        <taxon>Terrilactibacillus</taxon>
    </lineage>
</organism>
<proteinExistence type="predicted"/>
<dbReference type="InterPro" id="IPR050129">
    <property type="entry name" value="Zn_alcohol_dh"/>
</dbReference>
<keyword evidence="3" id="KW-0560">Oxidoreductase</keyword>
<dbReference type="Gene3D" id="3.40.50.720">
    <property type="entry name" value="NAD(P)-binding Rossmann-like Domain"/>
    <property type="match status" value="1"/>
</dbReference>
<dbReference type="RefSeq" id="WP_246092635.1">
    <property type="nucleotide sequence ID" value="NZ_JBHUMR010000008.1"/>
</dbReference>
<evidence type="ECO:0000256" key="2">
    <source>
        <dbReference type="ARBA" id="ARBA00022833"/>
    </source>
</evidence>
<dbReference type="InterPro" id="IPR020843">
    <property type="entry name" value="ER"/>
</dbReference>
<sequence>MSEMKAGLYKSPKHVEMGQLPIPTIKKDEVLVKVSFAGICGTDMMIYFGRHPRAKAPLAMGHEFSGIIEKVHPLSVDEFSVGDRVVIEPTLSCGSCDACRSGQFHVCNLLQLIGIDHHGGFAEYVSVPTHRLHKIPSNVTEEHAAVVEPVAVAIHTVKRSSLQLGDTVLILGAGPIGLLIGLAAQNAGAGEIIISDVSPFRLEKAKELGFHVVDSQTDDVVQVALSLTNGKGADVVFEVAGHQATIDQMLPAIKFQGKATVVSVFKNKPQVDLAAMHFRELSLTTTRCYTHDDFRTALRLMEDGRIDVAPIISHILPIEEIKKGFELMEYPDESLKILFHP</sequence>
<feature type="domain" description="Enoyl reductase (ER)" evidence="4">
    <location>
        <begin position="7"/>
        <end position="339"/>
    </location>
</feature>
<dbReference type="Pfam" id="PF08240">
    <property type="entry name" value="ADH_N"/>
    <property type="match status" value="1"/>
</dbReference>
<dbReference type="PANTHER" id="PTHR43401:SF2">
    <property type="entry name" value="L-THREONINE 3-DEHYDROGENASE"/>
    <property type="match status" value="1"/>
</dbReference>
<gene>
    <name evidence="5" type="ORF">ACFSTF_04780</name>
</gene>
<dbReference type="InterPro" id="IPR036291">
    <property type="entry name" value="NAD(P)-bd_dom_sf"/>
</dbReference>
<keyword evidence="2" id="KW-0862">Zinc</keyword>